<dbReference type="InterPro" id="IPR028994">
    <property type="entry name" value="Integrin_alpha_N"/>
</dbReference>
<dbReference type="EMBL" id="RCZH01000024">
    <property type="protein sequence ID" value="TPG32649.1"/>
    <property type="molecule type" value="Genomic_DNA"/>
</dbReference>
<evidence type="ECO:0000313" key="6">
    <source>
        <dbReference type="Proteomes" id="UP000319700"/>
    </source>
</evidence>
<dbReference type="InterPro" id="IPR013517">
    <property type="entry name" value="FG-GAP"/>
</dbReference>
<accession>A0A502E6R4</accession>
<comment type="subcellular location">
    <subcellularLocation>
        <location evidence="1">Secreted</location>
    </subcellularLocation>
</comment>
<comment type="caution">
    <text evidence="5">The sequence shown here is derived from an EMBL/GenBank/DDBJ whole genome shotgun (WGS) entry which is preliminary data.</text>
</comment>
<dbReference type="Gene3D" id="2.130.10.130">
    <property type="entry name" value="Integrin alpha, N-terminal"/>
    <property type="match status" value="1"/>
</dbReference>
<dbReference type="Pfam" id="PF13517">
    <property type="entry name" value="FG-GAP_3"/>
    <property type="match status" value="2"/>
</dbReference>
<protein>
    <recommendedName>
        <fullName evidence="7">RHS repeat-associated core domain-containing protein</fullName>
    </recommendedName>
</protein>
<dbReference type="NCBIfam" id="TIGR01643">
    <property type="entry name" value="YD_repeat_2x"/>
    <property type="match status" value="1"/>
</dbReference>
<organism evidence="5 6">
    <name type="scientific">Flavobacterium pectinovorum</name>
    <dbReference type="NCBI Taxonomy" id="29533"/>
    <lineage>
        <taxon>Bacteria</taxon>
        <taxon>Pseudomonadati</taxon>
        <taxon>Bacteroidota</taxon>
        <taxon>Flavobacteriia</taxon>
        <taxon>Flavobacteriales</taxon>
        <taxon>Flavobacteriaceae</taxon>
        <taxon>Flavobacterium</taxon>
    </lineage>
</organism>
<sequence>MKNIYLTLIFLLSGFLGFGQTTPIDSVEEVTIIKRVDSEAVISPTTNKKLLSATMSASNAPTGNSSEVGITEGQLSVSLNGNANYSIPIAVPKGINNVEPQLSLNYNSQNGLSGNAARGWDISGISTITRIPSTKFHDGVIDPVDFNALDRFALDGQRLIVKSGTTGAYGADKTVYETEYFSNIKITSYSVSPSGANYGPAYFLVEYPDGSKAYYGNSSNSRSIMEWSIFYFENAQGVRIYYNYLLLNNTLYIDSITYGSLSTDSPLNVVRFIYEDRIFPENSYVGGQNIIRGKKLKEIKVLTSAIGFRNYSFSSPEGDRIIKVTETSGDGTKSYNPTLFDYDRTSEQMKYLTITTSLNIGNIKSLNVAAVSGDFNADGKMDCLVYPTIGNDAKTKYWMYSDIESGEMVNMGLEHNVGAFEDIFAATFLSSNNKILPQGWVVAKKAGSDYTFTAYSMVNFLGSNNIKKEYDRVVSIPKTIVPRKIVSGDFNGDGLTDILVIDNQSAKGFITASRQVYFIDLKRDKTTDFLTFPGMLVSELSETARLEVADFNGDGKSDLFVFDKGFMTIYSLNIENKLIVLYRSTSIDSALATGYPTSVATSFPILVGDFNGDGKSDVMIPKANGSSQWYKYTSTGTTMIKEEKSYQAVFNSNDSYNSYNYIAADFNNDGKTDLIKVNNFTDKTYGYLNLSCYESINGDFVNKPILSNTGPRNDLNIYALPVFLPQSLNSSNSAGNKINSTLDIAFFNQNKIHFYNSGYDYKKSNLLTNITTGNGVQEAISYVPLDSKFTNTYLYPTIIYNPSKGIASYPNQDILIDPNLYVVSKLENQSKDVYKKRLFAYYGAVSNVEGLGFMGFRSVNQTDWYNDSTPMFSSITKNDIDLRGASIENYFVRGFREPLTSTLDTKTPNAIVKGQNVDYTVTGSDNLVAIESITLKPNTWIKPGSTFSAKINEGANNSPNTPMDFITKSLSNYESNLLSNKVFRLKNTSTKQFNTLTNANSETSIGYDNYDNPLKSTTIIKEGTSTVQTTVSDVAYYNNTTNNNLTSPYIIGRPVSNSQSVSVTGSSMSSSETYGYYNNGLLKEIKRKGNNTNAITEDNDYDDFGNIINKKITAVGLAPRENSYEYDASGRFLTKVTDNEKFSTTFVYNPNGTLKSQTNPYALTTSFTYDAWFKKLTVKDDKLDKTISYDYKRNAEKTIITVTTDSLDGSATEETFDDLGRKIKSGQKDLNGNFTYVSFMYDVFDRNFKTSEPYFGATASQWNETKYDIYSRPVESQLFTTRATTVKYDLLTSTITDGQKTKSFVKNAIGNLVSSTETTGGTIKYDYFANGNLKQTDYNGVKINIEQDGWGRKTKLTDPSAGTFTYKNNDLGELEIETSKNGEVVTSITRDSNGKPIKKTIIGSGTETETIYEYDTTTKLLNKTTFKDKKEAAGRNEIITTYTYDDTFKRVLKIVEDKTNVSKFTTTFTYDGLGRIDTEKKEAALGLTKKSTVTTQRQYKNGSLYQIVDNATRKILWQTNELNAKGQILESILGNGIKTTSEYDTNGYVSKIKYDKTIGGTGNVLTLSTKFDFQTDNLDNRTNSSFSNYKEDFKYDEIDRLNEFTNKDGVKEIQNYEASGKIKNNNLGTYNYDKAKPYQNNSITLTPEALGYYTNRGGAVTEDTGNKKEKKLDVTYNAFKSPLQITETGVDKISFSYNDNNQRSTMYYGSLEDKLLRPLRKHYSGDGTIEIKENIITGNTEFITYIGGDGYSAPIAIKSDGVNAASYLYLHRDYQGTILAVTDANAAVVEKRLFDAWGSIIKVQDGAGKALTGLTVLDRGYTGHEHLQSVGLINMNARLYDPMLHRFLQVDNYIQDPTNTQNYNQYGYVLNNPLKYTDPSGNAFGDGKDCKGCGGNNNYPDYNPDKMVDNKAFADGLKGWVGGWASARNIDEAGTAVGKAAKDVGNFIGRNFKSLFGGGSKSSGPPVNRSSYASLNNQNSNINVNSTKGSLPCTGDCDGWLGTEYIGPTPTSTFYRRETPVDMVDVAAQKHDAGYIFIGADGIIGATVDVRVIEYDRILVRDAKKVYSDYYNYGIDTQTRLPISFQTQLRAAGVVTLFTPLIQLKQGLLNLRTTYQGFIFSKNQFFSTLYF</sequence>
<evidence type="ECO:0000313" key="5">
    <source>
        <dbReference type="EMBL" id="TPG32649.1"/>
    </source>
</evidence>
<gene>
    <name evidence="5" type="ORF">EAH81_25535</name>
</gene>
<dbReference type="SUPFAM" id="SSF69318">
    <property type="entry name" value="Integrin alpha N-terminal domain"/>
    <property type="match status" value="1"/>
</dbReference>
<dbReference type="InterPro" id="IPR003284">
    <property type="entry name" value="Sal_SpvB"/>
</dbReference>
<evidence type="ECO:0000256" key="4">
    <source>
        <dbReference type="ARBA" id="ARBA00023026"/>
    </source>
</evidence>
<evidence type="ECO:0000256" key="3">
    <source>
        <dbReference type="ARBA" id="ARBA00022729"/>
    </source>
</evidence>
<dbReference type="PANTHER" id="PTHR32305">
    <property type="match status" value="1"/>
</dbReference>
<evidence type="ECO:0000256" key="1">
    <source>
        <dbReference type="ARBA" id="ARBA00004613"/>
    </source>
</evidence>
<reference evidence="5 6" key="1">
    <citation type="journal article" date="2019" name="Environ. Microbiol.">
        <title>Species interactions and distinct microbial communities in high Arctic permafrost affected cryosols are associated with the CH4 and CO2 gas fluxes.</title>
        <authorList>
            <person name="Altshuler I."/>
            <person name="Hamel J."/>
            <person name="Turney S."/>
            <person name="Magnuson E."/>
            <person name="Levesque R."/>
            <person name="Greer C."/>
            <person name="Whyte L.G."/>
        </authorList>
    </citation>
    <scope>NUCLEOTIDE SEQUENCE [LARGE SCALE GENOMIC DNA]</scope>
    <source>
        <strain evidence="5 6">42</strain>
    </source>
</reference>
<keyword evidence="3" id="KW-0732">Signal</keyword>
<proteinExistence type="predicted"/>
<dbReference type="InterPro" id="IPR006530">
    <property type="entry name" value="YD"/>
</dbReference>
<dbReference type="InterPro" id="IPR022385">
    <property type="entry name" value="Rhs_assc_core"/>
</dbReference>
<dbReference type="InterPro" id="IPR050708">
    <property type="entry name" value="T6SS_VgrG/RHS"/>
</dbReference>
<evidence type="ECO:0008006" key="7">
    <source>
        <dbReference type="Google" id="ProtNLM"/>
    </source>
</evidence>
<dbReference type="OrthoDB" id="6225685at2"/>
<keyword evidence="6" id="KW-1185">Reference proteome</keyword>
<keyword evidence="4" id="KW-0843">Virulence</keyword>
<dbReference type="RefSeq" id="WP_140511734.1">
    <property type="nucleotide sequence ID" value="NZ_RCZH01000024.1"/>
</dbReference>
<dbReference type="Gene3D" id="2.180.10.10">
    <property type="entry name" value="RHS repeat-associated core"/>
    <property type="match status" value="2"/>
</dbReference>
<dbReference type="GO" id="GO:0005737">
    <property type="term" value="C:cytoplasm"/>
    <property type="evidence" value="ECO:0007669"/>
    <property type="project" value="InterPro"/>
</dbReference>
<dbReference type="GO" id="GO:0005576">
    <property type="term" value="C:extracellular region"/>
    <property type="evidence" value="ECO:0007669"/>
    <property type="project" value="UniProtKB-SubCell"/>
</dbReference>
<dbReference type="Gene3D" id="2.40.128.340">
    <property type="match status" value="1"/>
</dbReference>
<dbReference type="Pfam" id="PF03534">
    <property type="entry name" value="SpvB"/>
    <property type="match status" value="1"/>
</dbReference>
<dbReference type="NCBIfam" id="TIGR03696">
    <property type="entry name" value="Rhs_assc_core"/>
    <property type="match status" value="1"/>
</dbReference>
<dbReference type="PANTHER" id="PTHR32305:SF15">
    <property type="entry name" value="PROTEIN RHSA-RELATED"/>
    <property type="match status" value="1"/>
</dbReference>
<name>A0A502E6R4_9FLAO</name>
<dbReference type="Proteomes" id="UP000319700">
    <property type="component" value="Unassembled WGS sequence"/>
</dbReference>
<keyword evidence="2" id="KW-0964">Secreted</keyword>
<evidence type="ECO:0000256" key="2">
    <source>
        <dbReference type="ARBA" id="ARBA00022525"/>
    </source>
</evidence>